<keyword evidence="7 8" id="KW-0472">Membrane</keyword>
<evidence type="ECO:0000313" key="11">
    <source>
        <dbReference type="Proteomes" id="UP001501565"/>
    </source>
</evidence>
<evidence type="ECO:0000256" key="1">
    <source>
        <dbReference type="ARBA" id="ARBA00004429"/>
    </source>
</evidence>
<dbReference type="Gene3D" id="1.10.3720.10">
    <property type="entry name" value="MetI-like"/>
    <property type="match status" value="2"/>
</dbReference>
<dbReference type="PROSITE" id="PS50928">
    <property type="entry name" value="ABC_TM1"/>
    <property type="match status" value="2"/>
</dbReference>
<accession>A0ABP7NEK8</accession>
<evidence type="ECO:0000256" key="2">
    <source>
        <dbReference type="ARBA" id="ARBA00022448"/>
    </source>
</evidence>
<dbReference type="SUPFAM" id="SSF161098">
    <property type="entry name" value="MetI-like"/>
    <property type="match status" value="2"/>
</dbReference>
<feature type="transmembrane region" description="Helical" evidence="8">
    <location>
        <begin position="537"/>
        <end position="556"/>
    </location>
</feature>
<keyword evidence="6 8" id="KW-1133">Transmembrane helix</keyword>
<dbReference type="Pfam" id="PF00528">
    <property type="entry name" value="BPD_transp_1"/>
    <property type="match status" value="2"/>
</dbReference>
<feature type="transmembrane region" description="Helical" evidence="8">
    <location>
        <begin position="345"/>
        <end position="370"/>
    </location>
</feature>
<keyword evidence="2 8" id="KW-0813">Transport</keyword>
<proteinExistence type="inferred from homology"/>
<gene>
    <name evidence="10" type="ORF">GCM10022277_45220</name>
</gene>
<evidence type="ECO:0000256" key="6">
    <source>
        <dbReference type="ARBA" id="ARBA00022989"/>
    </source>
</evidence>
<evidence type="ECO:0000256" key="5">
    <source>
        <dbReference type="ARBA" id="ARBA00022692"/>
    </source>
</evidence>
<feature type="transmembrane region" description="Helical" evidence="8">
    <location>
        <begin position="78"/>
        <end position="103"/>
    </location>
</feature>
<keyword evidence="3" id="KW-1003">Cell membrane</keyword>
<feature type="transmembrane region" description="Helical" evidence="8">
    <location>
        <begin position="156"/>
        <end position="180"/>
    </location>
</feature>
<name>A0ABP7NEK8_9GAMM</name>
<feature type="transmembrane region" description="Helical" evidence="8">
    <location>
        <begin position="430"/>
        <end position="452"/>
    </location>
</feature>
<feature type="domain" description="ABC transmembrane type-1" evidence="9">
    <location>
        <begin position="349"/>
        <end position="555"/>
    </location>
</feature>
<feature type="transmembrane region" description="Helical" evidence="8">
    <location>
        <begin position="217"/>
        <end position="238"/>
    </location>
</feature>
<feature type="transmembrane region" description="Helical" evidence="8">
    <location>
        <begin position="479"/>
        <end position="501"/>
    </location>
</feature>
<evidence type="ECO:0000313" key="10">
    <source>
        <dbReference type="EMBL" id="GAA3944474.1"/>
    </source>
</evidence>
<evidence type="ECO:0000256" key="3">
    <source>
        <dbReference type="ARBA" id="ARBA00022475"/>
    </source>
</evidence>
<organism evidence="10 11">
    <name type="scientific">Litoribacillus peritrichatus</name>
    <dbReference type="NCBI Taxonomy" id="718191"/>
    <lineage>
        <taxon>Bacteria</taxon>
        <taxon>Pseudomonadati</taxon>
        <taxon>Pseudomonadota</taxon>
        <taxon>Gammaproteobacteria</taxon>
        <taxon>Oceanospirillales</taxon>
        <taxon>Oceanospirillaceae</taxon>
        <taxon>Litoribacillus</taxon>
    </lineage>
</organism>
<feature type="transmembrane region" description="Helical" evidence="8">
    <location>
        <begin position="35"/>
        <end position="58"/>
    </location>
</feature>
<dbReference type="CDD" id="cd06261">
    <property type="entry name" value="TM_PBP2"/>
    <property type="match status" value="2"/>
</dbReference>
<feature type="transmembrane region" description="Helical" evidence="8">
    <location>
        <begin position="299"/>
        <end position="325"/>
    </location>
</feature>
<keyword evidence="4" id="KW-0997">Cell inner membrane</keyword>
<feature type="domain" description="ABC transmembrane type-1" evidence="9">
    <location>
        <begin position="77"/>
        <end position="277"/>
    </location>
</feature>
<dbReference type="InterPro" id="IPR000515">
    <property type="entry name" value="MetI-like"/>
</dbReference>
<comment type="subcellular location">
    <subcellularLocation>
        <location evidence="1">Cell inner membrane</location>
        <topology evidence="1">Multi-pass membrane protein</topology>
    </subcellularLocation>
    <subcellularLocation>
        <location evidence="8">Cell membrane</location>
        <topology evidence="8">Multi-pass membrane protein</topology>
    </subcellularLocation>
</comment>
<evidence type="ECO:0000256" key="4">
    <source>
        <dbReference type="ARBA" id="ARBA00022519"/>
    </source>
</evidence>
<dbReference type="Proteomes" id="UP001501565">
    <property type="component" value="Unassembled WGS sequence"/>
</dbReference>
<feature type="transmembrane region" description="Helical" evidence="8">
    <location>
        <begin position="115"/>
        <end position="136"/>
    </location>
</feature>
<comment type="similarity">
    <text evidence="8">Belongs to the binding-protein-dependent transport system permease family.</text>
</comment>
<dbReference type="EMBL" id="BAABBN010000017">
    <property type="protein sequence ID" value="GAA3944474.1"/>
    <property type="molecule type" value="Genomic_DNA"/>
</dbReference>
<dbReference type="InterPro" id="IPR035906">
    <property type="entry name" value="MetI-like_sf"/>
</dbReference>
<evidence type="ECO:0000256" key="7">
    <source>
        <dbReference type="ARBA" id="ARBA00023136"/>
    </source>
</evidence>
<dbReference type="PANTHER" id="PTHR43357">
    <property type="entry name" value="INNER MEMBRANE ABC TRANSPORTER PERMEASE PROTEIN YDCV"/>
    <property type="match status" value="1"/>
</dbReference>
<evidence type="ECO:0000256" key="8">
    <source>
        <dbReference type="RuleBase" id="RU363032"/>
    </source>
</evidence>
<keyword evidence="11" id="KW-1185">Reference proteome</keyword>
<evidence type="ECO:0000259" key="9">
    <source>
        <dbReference type="PROSITE" id="PS50928"/>
    </source>
</evidence>
<reference evidence="11" key="1">
    <citation type="journal article" date="2019" name="Int. J. Syst. Evol. Microbiol.">
        <title>The Global Catalogue of Microorganisms (GCM) 10K type strain sequencing project: providing services to taxonomists for standard genome sequencing and annotation.</title>
        <authorList>
            <consortium name="The Broad Institute Genomics Platform"/>
            <consortium name="The Broad Institute Genome Sequencing Center for Infectious Disease"/>
            <person name="Wu L."/>
            <person name="Ma J."/>
        </authorList>
    </citation>
    <scope>NUCLEOTIDE SEQUENCE [LARGE SCALE GENOMIC DNA]</scope>
    <source>
        <strain evidence="11">JCM 17551</strain>
    </source>
</reference>
<feature type="transmembrane region" description="Helical" evidence="8">
    <location>
        <begin position="391"/>
        <end position="410"/>
    </location>
</feature>
<keyword evidence="5 8" id="KW-0812">Transmembrane</keyword>
<dbReference type="PANTHER" id="PTHR43357:SF3">
    <property type="entry name" value="FE(3+)-TRANSPORT SYSTEM PERMEASE PROTEIN FBPB 2"/>
    <property type="match status" value="1"/>
</dbReference>
<feature type="transmembrane region" description="Helical" evidence="8">
    <location>
        <begin position="258"/>
        <end position="278"/>
    </location>
</feature>
<sequence>MNLVDNLSQKMSGQPQVERTSSYMALVNWVIQKRWWLLVSVITLSVFMPVAVIGLSWLSPQTEDWQHLMDTVLNELMVNTLVLAVGVALGVFVLGVSLAWLTAMCQFPGRNLFDWALMLPFSVPAYVMAFCFLGLLDYSGPIQTWIRSHLSADFDLPVRNAAGVICVFVLAFYPYVYMLARTAFTNQGRGQMDAARGLGCNSWQAFWRVMLPMARPAIAAGMALALMETLADFGAVSVFNFDTFTTAIYKSWYGLFNIYAAAQLASLLLVFVIFCLWLEQTARGRARYDQSERQQKQNLYRLTGWQASAASLYCLLILLLAFILPVSQLVWWVVETQFEDFNARFVQLMVNTLGLGSTAAVMTVIIALVMAFAQRVEKNPVLDRMARFSTLGYALPGTVLAVGLMVWFSWLDNSLIEIVRNIFGINVGQLFLGSVFALLVSYSVRFLAVAYGPVQSRLQAIRPSLHEAAQSLGASQRQILWRVYLPMLRPGILVAGLLVLVDVMKEMPATLLMRPFGWDTLAVRIYEMTSEGEWERAALPALTLVIVGLAPIIVLMSKSRKDH</sequence>
<comment type="caution">
    <text evidence="10">The sequence shown here is derived from an EMBL/GenBank/DDBJ whole genome shotgun (WGS) entry which is preliminary data.</text>
</comment>
<protein>
    <submittedName>
        <fullName evidence="10">Iron ABC transporter permease</fullName>
    </submittedName>
</protein>